<dbReference type="PANTHER" id="PTHR42693:SF53">
    <property type="entry name" value="ENDO-4-O-SULFATASE"/>
    <property type="match status" value="1"/>
</dbReference>
<evidence type="ECO:0000256" key="2">
    <source>
        <dbReference type="ARBA" id="ARBA00022723"/>
    </source>
</evidence>
<evidence type="ECO:0000256" key="1">
    <source>
        <dbReference type="ARBA" id="ARBA00008779"/>
    </source>
</evidence>
<dbReference type="InterPro" id="IPR000917">
    <property type="entry name" value="Sulfatase_N"/>
</dbReference>
<evidence type="ECO:0000313" key="8">
    <source>
        <dbReference type="Proteomes" id="UP000215086"/>
    </source>
</evidence>
<dbReference type="PROSITE" id="PS00523">
    <property type="entry name" value="SULFATASE_1"/>
    <property type="match status" value="1"/>
</dbReference>
<comment type="similarity">
    <text evidence="1">Belongs to the sulfatase family.</text>
</comment>
<sequence length="472" mass="52601">MNRAAFALSVLVFGVFVVSPGLSSQQAVAGAPVTERPNIIVILADDLGYETIGANGGTSYRTPRLDSLAATGVRFERCYVQPLCTPTRVQLMTGQSNARNYLRFGVIDPNVTTFAHLFERAGYATGIVGKWQLGREPDLPRRLGFQEYYLWQHTRRPPRYANPGLEIMGVERDYSNGEYGPDLLHQFACDFITRHKAQPFLLYYPLTLTHAPYQPTPDSPDWDPRAVGENVNQHPRHFGEMVEYMDKLIGKLVDHLESLGLRDRTLIIFLGDNGTGKGIRSKMGDREIVGGKGQTTDAGMHVPLIVNGPGLIQSGKVCGDLIDSTDIFPTICEAAGITLPADLVLDGQSFWPQLCGKPAKPREWIYCWYSPRQNNNLAATEFAFNKQFKLYKDGRFFDIINDPEEKSPLDVNTLTGEAARSYQVLLSVLKRHEGIRPPDLDEKVKAQFSTPDSTTPQARRGQRKARQSGVVE</sequence>
<gene>
    <name evidence="7" type="ORF">THTE_2323</name>
</gene>
<evidence type="ECO:0000256" key="3">
    <source>
        <dbReference type="ARBA" id="ARBA00022801"/>
    </source>
</evidence>
<organism evidence="7 8">
    <name type="scientific">Thermogutta terrifontis</name>
    <dbReference type="NCBI Taxonomy" id="1331910"/>
    <lineage>
        <taxon>Bacteria</taxon>
        <taxon>Pseudomonadati</taxon>
        <taxon>Planctomycetota</taxon>
        <taxon>Planctomycetia</taxon>
        <taxon>Pirellulales</taxon>
        <taxon>Thermoguttaceae</taxon>
        <taxon>Thermogutta</taxon>
    </lineage>
</organism>
<dbReference type="GO" id="GO:0046872">
    <property type="term" value="F:metal ion binding"/>
    <property type="evidence" value="ECO:0007669"/>
    <property type="project" value="UniProtKB-KW"/>
</dbReference>
<dbReference type="RefSeq" id="WP_095415117.1">
    <property type="nucleotide sequence ID" value="NZ_CP018477.1"/>
</dbReference>
<dbReference type="SUPFAM" id="SSF53649">
    <property type="entry name" value="Alkaline phosphatase-like"/>
    <property type="match status" value="1"/>
</dbReference>
<evidence type="ECO:0000259" key="6">
    <source>
        <dbReference type="Pfam" id="PF00884"/>
    </source>
</evidence>
<feature type="domain" description="Sulfatase N-terminal" evidence="6">
    <location>
        <begin position="37"/>
        <end position="337"/>
    </location>
</feature>
<dbReference type="InterPro" id="IPR050738">
    <property type="entry name" value="Sulfatase"/>
</dbReference>
<dbReference type="Proteomes" id="UP000215086">
    <property type="component" value="Chromosome"/>
</dbReference>
<evidence type="ECO:0000256" key="4">
    <source>
        <dbReference type="ARBA" id="ARBA00022837"/>
    </source>
</evidence>
<keyword evidence="2" id="KW-0479">Metal-binding</keyword>
<keyword evidence="3" id="KW-0378">Hydrolase</keyword>
<protein>
    <submittedName>
        <fullName evidence="7">Sulfatase</fullName>
    </submittedName>
</protein>
<dbReference type="OrthoDB" id="9783154at2"/>
<name>A0A286RG45_9BACT</name>
<dbReference type="PANTHER" id="PTHR42693">
    <property type="entry name" value="ARYLSULFATASE FAMILY MEMBER"/>
    <property type="match status" value="1"/>
</dbReference>
<keyword evidence="8" id="KW-1185">Reference proteome</keyword>
<dbReference type="InterPro" id="IPR024607">
    <property type="entry name" value="Sulfatase_CS"/>
</dbReference>
<dbReference type="Gene3D" id="3.40.720.10">
    <property type="entry name" value="Alkaline Phosphatase, subunit A"/>
    <property type="match status" value="1"/>
</dbReference>
<dbReference type="AlphaFoldDB" id="A0A286RG45"/>
<evidence type="ECO:0000313" key="7">
    <source>
        <dbReference type="EMBL" id="ASV74925.1"/>
    </source>
</evidence>
<feature type="compositionally biased region" description="Polar residues" evidence="5">
    <location>
        <begin position="447"/>
        <end position="457"/>
    </location>
</feature>
<accession>A0A286RG45</accession>
<reference evidence="7 8" key="1">
    <citation type="journal article" name="Front. Microbiol.">
        <title>Sugar Metabolism of the First Thermophilic Planctomycete Thermogutta terrifontis: Comparative Genomic and Transcriptomic Approaches.</title>
        <authorList>
            <person name="Elcheninov A.G."/>
            <person name="Menzel P."/>
            <person name="Gudbergsdottir S.R."/>
            <person name="Slesarev A.I."/>
            <person name="Kadnikov V.V."/>
            <person name="Krogh A."/>
            <person name="Bonch-Osmolovskaya E.A."/>
            <person name="Peng X."/>
            <person name="Kublanov I.V."/>
        </authorList>
    </citation>
    <scope>NUCLEOTIDE SEQUENCE [LARGE SCALE GENOMIC DNA]</scope>
    <source>
        <strain evidence="7 8">R1</strain>
    </source>
</reference>
<dbReference type="KEGG" id="ttf:THTE_2323"/>
<keyword evidence="4" id="KW-0106">Calcium</keyword>
<proteinExistence type="inferred from homology"/>
<dbReference type="EMBL" id="CP018477">
    <property type="protein sequence ID" value="ASV74925.1"/>
    <property type="molecule type" value="Genomic_DNA"/>
</dbReference>
<dbReference type="InterPro" id="IPR017850">
    <property type="entry name" value="Alkaline_phosphatase_core_sf"/>
</dbReference>
<dbReference type="Pfam" id="PF00884">
    <property type="entry name" value="Sulfatase"/>
    <property type="match status" value="1"/>
</dbReference>
<feature type="region of interest" description="Disordered" evidence="5">
    <location>
        <begin position="437"/>
        <end position="472"/>
    </location>
</feature>
<dbReference type="CDD" id="cd16151">
    <property type="entry name" value="sulfatase_like"/>
    <property type="match status" value="1"/>
</dbReference>
<evidence type="ECO:0000256" key="5">
    <source>
        <dbReference type="SAM" id="MobiDB-lite"/>
    </source>
</evidence>
<dbReference type="GO" id="GO:0004065">
    <property type="term" value="F:arylsulfatase activity"/>
    <property type="evidence" value="ECO:0007669"/>
    <property type="project" value="TreeGrafter"/>
</dbReference>